<reference evidence="2 3" key="1">
    <citation type="submission" date="2021-03" db="EMBL/GenBank/DDBJ databases">
        <title>Novel species identification of genus Shewanella.</title>
        <authorList>
            <person name="Liu G."/>
            <person name="Zhang Q."/>
        </authorList>
    </citation>
    <scope>NUCLEOTIDE SEQUENCE [LARGE SCALE GENOMIC DNA]</scope>
    <source>
        <strain evidence="2 3">FJAT-52962</strain>
    </source>
</reference>
<dbReference type="Proteomes" id="UP000663207">
    <property type="component" value="Chromosome"/>
</dbReference>
<name>A0ABX7R192_9GAMM</name>
<dbReference type="PROSITE" id="PS51704">
    <property type="entry name" value="GP_PDE"/>
    <property type="match status" value="1"/>
</dbReference>
<dbReference type="RefSeq" id="WP_207379999.1">
    <property type="nucleotide sequence ID" value="NZ_CP071502.1"/>
</dbReference>
<sequence>MLIFAHRGASGYAPENTLAAMEKALELGAEAIELDIHAVEGELMVFHDRRLEGKSDGKGFIRHKTLAELSKVRVRGEAVPSLWQVLELIRGRCLVNIELKGQGTVAPLVPLYHRAIAELGFSPEQLLLSSFNHPYLAQLRQQLPKARLAPLLGSLPLDLAAVAGSLGAYSIHLDVDFISRAMVDDAHRRGVKVYVYTVDDADEIQALRQLGVDGIFANYPDRAQAALAVASVRDYGHWFD</sequence>
<protein>
    <submittedName>
        <fullName evidence="2">Glycerophosphodiester phosphodiesterase</fullName>
    </submittedName>
</protein>
<dbReference type="InterPro" id="IPR030395">
    <property type="entry name" value="GP_PDE_dom"/>
</dbReference>
<dbReference type="Gene3D" id="3.20.20.190">
    <property type="entry name" value="Phosphatidylinositol (PI) phosphodiesterase"/>
    <property type="match status" value="1"/>
</dbReference>
<evidence type="ECO:0000313" key="2">
    <source>
        <dbReference type="EMBL" id="QSX36653.1"/>
    </source>
</evidence>
<evidence type="ECO:0000259" key="1">
    <source>
        <dbReference type="PROSITE" id="PS51704"/>
    </source>
</evidence>
<dbReference type="PANTHER" id="PTHR46211">
    <property type="entry name" value="GLYCEROPHOSPHORYL DIESTER PHOSPHODIESTERASE"/>
    <property type="match status" value="1"/>
</dbReference>
<dbReference type="EMBL" id="CP071502">
    <property type="protein sequence ID" value="QSX36653.1"/>
    <property type="molecule type" value="Genomic_DNA"/>
</dbReference>
<evidence type="ECO:0000313" key="3">
    <source>
        <dbReference type="Proteomes" id="UP000663207"/>
    </source>
</evidence>
<organism evidence="2 3">
    <name type="scientific">Shewanella sedimentimangrovi</name>
    <dbReference type="NCBI Taxonomy" id="2814293"/>
    <lineage>
        <taxon>Bacteria</taxon>
        <taxon>Pseudomonadati</taxon>
        <taxon>Pseudomonadota</taxon>
        <taxon>Gammaproteobacteria</taxon>
        <taxon>Alteromonadales</taxon>
        <taxon>Shewanellaceae</taxon>
        <taxon>Shewanella</taxon>
    </lineage>
</organism>
<dbReference type="SUPFAM" id="SSF51695">
    <property type="entry name" value="PLC-like phosphodiesterases"/>
    <property type="match status" value="1"/>
</dbReference>
<feature type="domain" description="GP-PDE" evidence="1">
    <location>
        <begin position="1"/>
        <end position="227"/>
    </location>
</feature>
<dbReference type="InterPro" id="IPR017946">
    <property type="entry name" value="PLC-like_Pdiesterase_TIM-brl"/>
</dbReference>
<dbReference type="PANTHER" id="PTHR46211:SF1">
    <property type="entry name" value="GLYCEROPHOSPHODIESTER PHOSPHODIESTERASE, CYTOPLASMIC"/>
    <property type="match status" value="1"/>
</dbReference>
<accession>A0ABX7R192</accession>
<keyword evidence="3" id="KW-1185">Reference proteome</keyword>
<gene>
    <name evidence="2" type="ORF">JYB85_15445</name>
</gene>
<dbReference type="Pfam" id="PF03009">
    <property type="entry name" value="GDPD"/>
    <property type="match status" value="1"/>
</dbReference>
<proteinExistence type="predicted"/>